<dbReference type="EMBL" id="CP042906">
    <property type="protein sequence ID" value="QEX15518.1"/>
    <property type="molecule type" value="Genomic_DNA"/>
</dbReference>
<dbReference type="Proteomes" id="UP000326202">
    <property type="component" value="Chromosome"/>
</dbReference>
<dbReference type="AlphaFoldDB" id="A0A5J6MDM4"/>
<evidence type="ECO:0000313" key="1">
    <source>
        <dbReference type="EMBL" id="QEX15518.1"/>
    </source>
</evidence>
<keyword evidence="2" id="KW-1185">Reference proteome</keyword>
<protein>
    <submittedName>
        <fullName evidence="1">Uncharacterized protein</fullName>
    </submittedName>
</protein>
<gene>
    <name evidence="1" type="ORF">FRZ44_08020</name>
</gene>
<proteinExistence type="predicted"/>
<evidence type="ECO:0000313" key="2">
    <source>
        <dbReference type="Proteomes" id="UP000326202"/>
    </source>
</evidence>
<sequence length="51" mass="5177">MGGGECEDPSPDPLPQGEGAWIFVAAPPLLSPIKKTRGFSSIPAPSPCGRG</sequence>
<reference evidence="1 2" key="1">
    <citation type="submission" date="2019-08" db="EMBL/GenBank/DDBJ databases">
        <title>Hyperibacter terrae gen. nov., sp. nov. and Hyperibacter viscosus sp. nov., two new members in the family Rhodospirillaceae isolated from the rhizosphere of Hypericum perforatum.</title>
        <authorList>
            <person name="Noviana Z."/>
        </authorList>
    </citation>
    <scope>NUCLEOTIDE SEQUENCE [LARGE SCALE GENOMIC DNA]</scope>
    <source>
        <strain evidence="1 2">R5913</strain>
    </source>
</reference>
<organism evidence="1 2">
    <name type="scientific">Hypericibacter terrae</name>
    <dbReference type="NCBI Taxonomy" id="2602015"/>
    <lineage>
        <taxon>Bacteria</taxon>
        <taxon>Pseudomonadati</taxon>
        <taxon>Pseudomonadota</taxon>
        <taxon>Alphaproteobacteria</taxon>
        <taxon>Rhodospirillales</taxon>
        <taxon>Dongiaceae</taxon>
        <taxon>Hypericibacter</taxon>
    </lineage>
</organism>
<accession>A0A5J6MDM4</accession>
<name>A0A5J6MDM4_9PROT</name>
<dbReference type="KEGG" id="htq:FRZ44_08020"/>